<dbReference type="SUPFAM" id="SSF54695">
    <property type="entry name" value="POZ domain"/>
    <property type="match status" value="1"/>
</dbReference>
<dbReference type="InterPro" id="IPR001232">
    <property type="entry name" value="SKP1-like"/>
</dbReference>
<dbReference type="InterPro" id="IPR016072">
    <property type="entry name" value="Skp1_comp_dimer"/>
</dbReference>
<dbReference type="AlphaFoldDB" id="A0ABD3CWE0"/>
<comment type="similarity">
    <text evidence="2 4">Belongs to the SKP1 family.</text>
</comment>
<dbReference type="Pfam" id="PF03931">
    <property type="entry name" value="Skp1_POZ"/>
    <property type="match status" value="1"/>
</dbReference>
<evidence type="ECO:0000313" key="7">
    <source>
        <dbReference type="EMBL" id="KAL3634326.1"/>
    </source>
</evidence>
<name>A0ABD3CWE0_9LAMI</name>
<accession>A0ABD3CWE0</accession>
<dbReference type="InterPro" id="IPR036296">
    <property type="entry name" value="SKP1-like_dim_sf"/>
</dbReference>
<feature type="domain" description="SKP1 component dimerisation" evidence="5">
    <location>
        <begin position="123"/>
        <end position="165"/>
    </location>
</feature>
<dbReference type="SUPFAM" id="SSF81382">
    <property type="entry name" value="Skp1 dimerisation domain-like"/>
    <property type="match status" value="1"/>
</dbReference>
<evidence type="ECO:0000256" key="3">
    <source>
        <dbReference type="ARBA" id="ARBA00022786"/>
    </source>
</evidence>
<keyword evidence="8" id="KW-1185">Reference proteome</keyword>
<evidence type="ECO:0000256" key="1">
    <source>
        <dbReference type="ARBA" id="ARBA00004906"/>
    </source>
</evidence>
<dbReference type="GO" id="GO:0009867">
    <property type="term" value="P:jasmonic acid mediated signaling pathway"/>
    <property type="evidence" value="ECO:0007669"/>
    <property type="project" value="UniProtKB-ARBA"/>
</dbReference>
<dbReference type="Proteomes" id="UP001632038">
    <property type="component" value="Unassembled WGS sequence"/>
</dbReference>
<dbReference type="PIRSF" id="PIRSF028729">
    <property type="entry name" value="E3_ubiquit_lig_SCF_Skp"/>
    <property type="match status" value="1"/>
</dbReference>
<evidence type="ECO:0000313" key="8">
    <source>
        <dbReference type="Proteomes" id="UP001632038"/>
    </source>
</evidence>
<keyword evidence="3 4" id="KW-0833">Ubl conjugation pathway</keyword>
<protein>
    <recommendedName>
        <fullName evidence="4">SKP1-like protein</fullName>
    </recommendedName>
</protein>
<comment type="caution">
    <text evidence="7">The sequence shown here is derived from an EMBL/GenBank/DDBJ whole genome shotgun (WGS) entry which is preliminary data.</text>
</comment>
<proteinExistence type="inferred from homology"/>
<dbReference type="PANTHER" id="PTHR11165">
    <property type="entry name" value="SKP1"/>
    <property type="match status" value="1"/>
</dbReference>
<gene>
    <name evidence="7" type="ORF">CASFOL_021380</name>
</gene>
<dbReference type="Gene3D" id="3.30.710.10">
    <property type="entry name" value="Potassium Channel Kv1.1, Chain A"/>
    <property type="match status" value="1"/>
</dbReference>
<evidence type="ECO:0000259" key="5">
    <source>
        <dbReference type="Pfam" id="PF01466"/>
    </source>
</evidence>
<dbReference type="GO" id="GO:0016567">
    <property type="term" value="P:protein ubiquitination"/>
    <property type="evidence" value="ECO:0007669"/>
    <property type="project" value="UniProtKB-UniRule"/>
</dbReference>
<dbReference type="InterPro" id="IPR011333">
    <property type="entry name" value="SKP1/BTB/POZ_sf"/>
</dbReference>
<dbReference type="InterPro" id="IPR016073">
    <property type="entry name" value="Skp1_comp_POZ"/>
</dbReference>
<evidence type="ECO:0000256" key="2">
    <source>
        <dbReference type="ARBA" id="ARBA00009993"/>
    </source>
</evidence>
<comment type="pathway">
    <text evidence="1 4">Protein modification; protein ubiquitination.</text>
</comment>
<feature type="domain" description="SKP1 component POZ" evidence="6">
    <location>
        <begin position="13"/>
        <end position="72"/>
    </location>
</feature>
<dbReference type="EMBL" id="JAVIJP010000028">
    <property type="protein sequence ID" value="KAL3634326.1"/>
    <property type="molecule type" value="Genomic_DNA"/>
</dbReference>
<comment type="function">
    <text evidence="4">Involved in ubiquitination and subsequent proteasomal degradation of target proteins. Together with CUL1, RBX1 and a F-box protein, it forms a SCF E3 ubiquitin ligase complex. The functional specificity of this complex depends on the type of F-box protein. In the SCF complex, it serves as an adapter that links the F-box protein to CUL1.</text>
</comment>
<dbReference type="InterPro" id="IPR016897">
    <property type="entry name" value="SKP1"/>
</dbReference>
<organism evidence="7 8">
    <name type="scientific">Castilleja foliolosa</name>
    <dbReference type="NCBI Taxonomy" id="1961234"/>
    <lineage>
        <taxon>Eukaryota</taxon>
        <taxon>Viridiplantae</taxon>
        <taxon>Streptophyta</taxon>
        <taxon>Embryophyta</taxon>
        <taxon>Tracheophyta</taxon>
        <taxon>Spermatophyta</taxon>
        <taxon>Magnoliopsida</taxon>
        <taxon>eudicotyledons</taxon>
        <taxon>Gunneridae</taxon>
        <taxon>Pentapetalae</taxon>
        <taxon>asterids</taxon>
        <taxon>lamiids</taxon>
        <taxon>Lamiales</taxon>
        <taxon>Orobanchaceae</taxon>
        <taxon>Pedicularideae</taxon>
        <taxon>Castillejinae</taxon>
        <taxon>Castilleja</taxon>
    </lineage>
</organism>
<sequence>MSSSESAADNGSKKIVLRSSDGEIFEVEEAVALESQTIKHIIEDGCADNVIPIVNVTGVILSKVIEFCKRRVDACALASASKTDGKPSPTAVSEEEIKVLFKDDQVMLLDLIKAASYLNIEYLTFQTAADMIKGKSPEEVRKLFNLENDYTPEEEEEVRKQNQWAFD</sequence>
<comment type="subunit">
    <text evidence="4">Part of a SCF (SKP1-cullin-F-box) protein ligase complex.</text>
</comment>
<evidence type="ECO:0000259" key="6">
    <source>
        <dbReference type="Pfam" id="PF03931"/>
    </source>
</evidence>
<reference evidence="8" key="1">
    <citation type="journal article" date="2024" name="IScience">
        <title>Strigolactones Initiate the Formation of Haustorium-like Structures in Castilleja.</title>
        <authorList>
            <person name="Buerger M."/>
            <person name="Peterson D."/>
            <person name="Chory J."/>
        </authorList>
    </citation>
    <scope>NUCLEOTIDE SEQUENCE [LARGE SCALE GENOMIC DNA]</scope>
</reference>
<dbReference type="SMART" id="SM00512">
    <property type="entry name" value="Skp1"/>
    <property type="match status" value="1"/>
</dbReference>
<evidence type="ECO:0000256" key="4">
    <source>
        <dbReference type="PIRNR" id="PIRNR028729"/>
    </source>
</evidence>
<dbReference type="Pfam" id="PF01466">
    <property type="entry name" value="Skp1"/>
    <property type="match status" value="1"/>
</dbReference>